<dbReference type="Pfam" id="PF01740">
    <property type="entry name" value="STAS"/>
    <property type="match status" value="1"/>
</dbReference>
<evidence type="ECO:0000313" key="5">
    <source>
        <dbReference type="Proteomes" id="UP000295443"/>
    </source>
</evidence>
<gene>
    <name evidence="4" type="ORF">EZJ19_14190</name>
</gene>
<evidence type="ECO:0000256" key="2">
    <source>
        <dbReference type="RuleBase" id="RU003749"/>
    </source>
</evidence>
<proteinExistence type="inferred from homology"/>
<dbReference type="PANTHER" id="PTHR33495:SF2">
    <property type="entry name" value="ANTI-SIGMA FACTOR ANTAGONIST TM_1081-RELATED"/>
    <property type="match status" value="1"/>
</dbReference>
<sequence>MDIAFDELPGQTKRILLNGRLDLKGSGEVDLRFTSLTTTDGHNVVVDMSGVNFIASIGMRLLLSCAKAKASRGGKMALYGLQPMVKEALETAGIDNLIPLYADEASALANLGQ</sequence>
<dbReference type="InterPro" id="IPR036513">
    <property type="entry name" value="STAS_dom_sf"/>
</dbReference>
<evidence type="ECO:0000256" key="1">
    <source>
        <dbReference type="ARBA" id="ARBA00009013"/>
    </source>
</evidence>
<accession>A0A4R1B7K1</accession>
<dbReference type="OrthoDB" id="129622at2"/>
<dbReference type="PROSITE" id="PS50801">
    <property type="entry name" value="STAS"/>
    <property type="match status" value="1"/>
</dbReference>
<comment type="caution">
    <text evidence="4">The sequence shown here is derived from an EMBL/GenBank/DDBJ whole genome shotgun (WGS) entry which is preliminary data.</text>
</comment>
<keyword evidence="5" id="KW-1185">Reference proteome</keyword>
<dbReference type="AlphaFoldDB" id="A0A4R1B7K1"/>
<dbReference type="InterPro" id="IPR003658">
    <property type="entry name" value="Anti-sigma_ant"/>
</dbReference>
<feature type="domain" description="STAS" evidence="3">
    <location>
        <begin position="15"/>
        <end position="111"/>
    </location>
</feature>
<dbReference type="SUPFAM" id="SSF52091">
    <property type="entry name" value="SpoIIaa-like"/>
    <property type="match status" value="1"/>
</dbReference>
<dbReference type="EMBL" id="SJZB01000049">
    <property type="protein sequence ID" value="TCJ11803.1"/>
    <property type="molecule type" value="Genomic_DNA"/>
</dbReference>
<dbReference type="NCBIfam" id="TIGR00377">
    <property type="entry name" value="ant_ant_sig"/>
    <property type="match status" value="1"/>
</dbReference>
<dbReference type="PANTHER" id="PTHR33495">
    <property type="entry name" value="ANTI-SIGMA FACTOR ANTAGONIST TM_1081-RELATED-RELATED"/>
    <property type="match status" value="1"/>
</dbReference>
<dbReference type="Gene3D" id="3.30.750.24">
    <property type="entry name" value="STAS domain"/>
    <property type="match status" value="1"/>
</dbReference>
<dbReference type="RefSeq" id="WP_131448698.1">
    <property type="nucleotide sequence ID" value="NZ_SJZB01000049.1"/>
</dbReference>
<dbReference type="CDD" id="cd07043">
    <property type="entry name" value="STAS_anti-anti-sigma_factors"/>
    <property type="match status" value="1"/>
</dbReference>
<evidence type="ECO:0000259" key="3">
    <source>
        <dbReference type="PROSITE" id="PS50801"/>
    </source>
</evidence>
<dbReference type="InterPro" id="IPR002645">
    <property type="entry name" value="STAS_dom"/>
</dbReference>
<dbReference type="Proteomes" id="UP000295443">
    <property type="component" value="Unassembled WGS sequence"/>
</dbReference>
<comment type="similarity">
    <text evidence="1 2">Belongs to the anti-sigma-factor antagonist family.</text>
</comment>
<protein>
    <recommendedName>
        <fullName evidence="2">Anti-sigma factor antagonist</fullName>
    </recommendedName>
</protein>
<evidence type="ECO:0000313" key="4">
    <source>
        <dbReference type="EMBL" id="TCJ11803.1"/>
    </source>
</evidence>
<reference evidence="4 5" key="1">
    <citation type="submission" date="2019-03" db="EMBL/GenBank/DDBJ databases">
        <title>Genome sequence of Thiobacillaceae bacterium LSR1, a sulfur-oxidizing bacterium isolated from freshwater sediment.</title>
        <authorList>
            <person name="Li S."/>
        </authorList>
    </citation>
    <scope>NUCLEOTIDE SEQUENCE [LARGE SCALE GENOMIC DNA]</scope>
    <source>
        <strain evidence="4 5">LSR1</strain>
    </source>
</reference>
<name>A0A4R1B7K1_9PROT</name>
<organism evidence="4 5">
    <name type="scientific">Parasulfuritortus cantonensis</name>
    <dbReference type="NCBI Taxonomy" id="2528202"/>
    <lineage>
        <taxon>Bacteria</taxon>
        <taxon>Pseudomonadati</taxon>
        <taxon>Pseudomonadota</taxon>
        <taxon>Betaproteobacteria</taxon>
        <taxon>Nitrosomonadales</taxon>
        <taxon>Thiobacillaceae</taxon>
        <taxon>Parasulfuritortus</taxon>
    </lineage>
</organism>
<dbReference type="GO" id="GO:0043856">
    <property type="term" value="F:anti-sigma factor antagonist activity"/>
    <property type="evidence" value="ECO:0007669"/>
    <property type="project" value="InterPro"/>
</dbReference>